<dbReference type="AlphaFoldDB" id="A0AA88R446"/>
<evidence type="ECO:0000259" key="1">
    <source>
        <dbReference type="Pfam" id="PF07727"/>
    </source>
</evidence>
<proteinExistence type="predicted"/>
<dbReference type="Proteomes" id="UP001187471">
    <property type="component" value="Unassembled WGS sequence"/>
</dbReference>
<dbReference type="InterPro" id="IPR013103">
    <property type="entry name" value="RVT_2"/>
</dbReference>
<reference evidence="2" key="1">
    <citation type="submission" date="2022-12" db="EMBL/GenBank/DDBJ databases">
        <title>Draft genome assemblies for two species of Escallonia (Escalloniales).</title>
        <authorList>
            <person name="Chanderbali A."/>
            <person name="Dervinis C."/>
            <person name="Anghel I."/>
            <person name="Soltis D."/>
            <person name="Soltis P."/>
            <person name="Zapata F."/>
        </authorList>
    </citation>
    <scope>NUCLEOTIDE SEQUENCE</scope>
    <source>
        <strain evidence="2">UCBG92.1500</strain>
        <tissue evidence="2">Leaf</tissue>
    </source>
</reference>
<feature type="domain" description="Reverse transcriptase Ty1/copia-type" evidence="1">
    <location>
        <begin position="1"/>
        <end position="119"/>
    </location>
</feature>
<comment type="caution">
    <text evidence="2">The sequence shown here is derived from an EMBL/GenBank/DDBJ whole genome shotgun (WGS) entry which is preliminary data.</text>
</comment>
<evidence type="ECO:0000313" key="2">
    <source>
        <dbReference type="EMBL" id="KAK2982083.1"/>
    </source>
</evidence>
<protein>
    <recommendedName>
        <fullName evidence="1">Reverse transcriptase Ty1/copia-type domain-containing protein</fullName>
    </recommendedName>
</protein>
<name>A0AA88R446_9ASTE</name>
<evidence type="ECO:0000313" key="3">
    <source>
        <dbReference type="Proteomes" id="UP001187471"/>
    </source>
</evidence>
<dbReference type="Pfam" id="PF07727">
    <property type="entry name" value="RVT_2"/>
    <property type="match status" value="1"/>
</dbReference>
<sequence length="143" mass="16003">MAQPPGFPPSTMPHHVCNLLKAVYGLKQALCAWYQELKGYLLQVGFIISVIDASLFIYNKDGATTYFLVYVDDIILADNNTDFLNSFVKNLDLRFSHKDLGPLYHFLPVEVSTNTQALKGNTASHLVFMGVDEDLHSDLLSVH</sequence>
<gene>
    <name evidence="2" type="ORF">RJ640_003208</name>
</gene>
<accession>A0AA88R446</accession>
<organism evidence="2 3">
    <name type="scientific">Escallonia rubra</name>
    <dbReference type="NCBI Taxonomy" id="112253"/>
    <lineage>
        <taxon>Eukaryota</taxon>
        <taxon>Viridiplantae</taxon>
        <taxon>Streptophyta</taxon>
        <taxon>Embryophyta</taxon>
        <taxon>Tracheophyta</taxon>
        <taxon>Spermatophyta</taxon>
        <taxon>Magnoliopsida</taxon>
        <taxon>eudicotyledons</taxon>
        <taxon>Gunneridae</taxon>
        <taxon>Pentapetalae</taxon>
        <taxon>asterids</taxon>
        <taxon>campanulids</taxon>
        <taxon>Escalloniales</taxon>
        <taxon>Escalloniaceae</taxon>
        <taxon>Escallonia</taxon>
    </lineage>
</organism>
<keyword evidence="3" id="KW-1185">Reference proteome</keyword>
<dbReference type="EMBL" id="JAVXUO010001472">
    <property type="protein sequence ID" value="KAK2982083.1"/>
    <property type="molecule type" value="Genomic_DNA"/>
</dbReference>